<keyword evidence="3" id="KW-1185">Reference proteome</keyword>
<reference evidence="2 3" key="1">
    <citation type="submission" date="2024-01" db="EMBL/GenBank/DDBJ databases">
        <title>Pedobacter sp. nov., isolated from oil-contaminated soil.</title>
        <authorList>
            <person name="Le N.T.T."/>
        </authorList>
    </citation>
    <scope>NUCLEOTIDE SEQUENCE [LARGE SCALE GENOMIC DNA]</scope>
    <source>
        <strain evidence="2 3">VNH31</strain>
    </source>
</reference>
<dbReference type="Proteomes" id="UP001337681">
    <property type="component" value="Unassembled WGS sequence"/>
</dbReference>
<proteinExistence type="predicted"/>
<name>A0ABU7H1J9_9SPHI</name>
<gene>
    <name evidence="2" type="ORF">VRU49_07250</name>
</gene>
<evidence type="ECO:0000313" key="2">
    <source>
        <dbReference type="EMBL" id="MEE1885214.1"/>
    </source>
</evidence>
<comment type="caution">
    <text evidence="2">The sequence shown here is derived from an EMBL/GenBank/DDBJ whole genome shotgun (WGS) entry which is preliminary data.</text>
</comment>
<organism evidence="2 3">
    <name type="scientific">Pedobacter flavus</name>
    <dbReference type="NCBI Taxonomy" id="3113906"/>
    <lineage>
        <taxon>Bacteria</taxon>
        <taxon>Pseudomonadati</taxon>
        <taxon>Bacteroidota</taxon>
        <taxon>Sphingobacteriia</taxon>
        <taxon>Sphingobacteriales</taxon>
        <taxon>Sphingobacteriaceae</taxon>
        <taxon>Pedobacter</taxon>
    </lineage>
</organism>
<dbReference type="InterPro" id="IPR013783">
    <property type="entry name" value="Ig-like_fold"/>
</dbReference>
<dbReference type="EMBL" id="JAZDQU010000002">
    <property type="protein sequence ID" value="MEE1885214.1"/>
    <property type="molecule type" value="Genomic_DNA"/>
</dbReference>
<sequence length="420" mass="49176">MIRMILFFGMILFWTKSNGQQNPSIQENKIFKNTILSVQAYNSNNEESIPVIQLNNGEEIIIEFDELGRANSNYQYSIEHCTSDWKISPISKLDYSGGFTSDRISDYKLSFNTLTKYTHYKFNFPNTRIIPKIAGNYIVKVFESGKEKNPVFTQRIYITNNIATVNIDITPSEQVNKRNTHQKVNVNLSHNFPISNPNTDLKVVIMQNFNALTAKSFTQPTYIRNNSLIYNDMIMNDFPGGSEFRKFDIRSLRFKGINVQDIFRDSTNRVILVVDDANSRFRYTSQFDENGNFFIQNQDGRNPKIDADYVNVYFRLKTVKPEPNVRIYVIGRFNNYALTNQNELKYDLQSQSYFGNILLKQGLYDYKYLWVKDAQLADENPIEGNFYETENTYQVFFYYTKPGSRWEELISYSNVNTTKR</sequence>
<protein>
    <submittedName>
        <fullName evidence="2">DUF5103 domain-containing protein</fullName>
    </submittedName>
</protein>
<feature type="domain" description="Type 9 secretion system plug protein N-terminal" evidence="1">
    <location>
        <begin position="35"/>
        <end position="159"/>
    </location>
</feature>
<dbReference type="Gene3D" id="2.60.40.10">
    <property type="entry name" value="Immunoglobulins"/>
    <property type="match status" value="1"/>
</dbReference>
<accession>A0ABU7H1J9</accession>
<evidence type="ECO:0000259" key="1">
    <source>
        <dbReference type="Pfam" id="PF17116"/>
    </source>
</evidence>
<dbReference type="Pfam" id="PF17116">
    <property type="entry name" value="T9SS_plug_1st"/>
    <property type="match status" value="1"/>
</dbReference>
<dbReference type="RefSeq" id="WP_330146114.1">
    <property type="nucleotide sequence ID" value="NZ_JAZDQU010000002.1"/>
</dbReference>
<evidence type="ECO:0000313" key="3">
    <source>
        <dbReference type="Proteomes" id="UP001337681"/>
    </source>
</evidence>
<dbReference type="InterPro" id="IPR031345">
    <property type="entry name" value="T9SS_Plug_N"/>
</dbReference>